<protein>
    <submittedName>
        <fullName evidence="1">Ribonuclease h2 subunit a</fullName>
    </submittedName>
</protein>
<organism evidence="1 2">
    <name type="scientific">Holotrichia oblita</name>
    <name type="common">Chafer beetle</name>
    <dbReference type="NCBI Taxonomy" id="644536"/>
    <lineage>
        <taxon>Eukaryota</taxon>
        <taxon>Metazoa</taxon>
        <taxon>Ecdysozoa</taxon>
        <taxon>Arthropoda</taxon>
        <taxon>Hexapoda</taxon>
        <taxon>Insecta</taxon>
        <taxon>Pterygota</taxon>
        <taxon>Neoptera</taxon>
        <taxon>Endopterygota</taxon>
        <taxon>Coleoptera</taxon>
        <taxon>Polyphaga</taxon>
        <taxon>Scarabaeiformia</taxon>
        <taxon>Scarabaeidae</taxon>
        <taxon>Melolonthinae</taxon>
        <taxon>Holotrichia</taxon>
    </lineage>
</organism>
<accession>A0ACB9SXI6</accession>
<evidence type="ECO:0000313" key="1">
    <source>
        <dbReference type="EMBL" id="KAI4459250.1"/>
    </source>
</evidence>
<dbReference type="Proteomes" id="UP001056778">
    <property type="component" value="Chromosome 6"/>
</dbReference>
<name>A0ACB9SXI6_HOLOL</name>
<reference evidence="1" key="1">
    <citation type="submission" date="2022-04" db="EMBL/GenBank/DDBJ databases">
        <title>Chromosome-scale genome assembly of Holotrichia oblita Faldermann.</title>
        <authorList>
            <person name="Rongchong L."/>
        </authorList>
    </citation>
    <scope>NUCLEOTIDE SEQUENCE</scope>
    <source>
        <strain evidence="1">81SQS9</strain>
    </source>
</reference>
<keyword evidence="2" id="KW-1185">Reference proteome</keyword>
<evidence type="ECO:0000313" key="2">
    <source>
        <dbReference type="Proteomes" id="UP001056778"/>
    </source>
</evidence>
<sequence>MEGNSVEEVEIQCISNLNTLKQYLCQQDNSENAFYFSNIPEKCKEFPCILGIDEAGRGPVLGPMVYGTALCCVNDSAQLAALECADSKALTEEKRDKLFETICGSPDLLGWGVEIISPNSICNSMLSRTKYSLNQVSMDSAIGLIRAAVKAGVNIEHIYVDTVGPPEKYQAYLLSLFPNFKITVAKKADSTYSIVSAASICAKVVRDHALSVWDFQEFKSNVKDSIGNFGSGYPGDPVTKKFLTDYCDMVFGYPMLVRFSWQTAQTALDKSAYLVEWEDEDEEPKTPAGNTAITSFFKSTSKSIVRAKHDFFIKRNLKNIVDF</sequence>
<dbReference type="EMBL" id="CM043020">
    <property type="protein sequence ID" value="KAI4459250.1"/>
    <property type="molecule type" value="Genomic_DNA"/>
</dbReference>
<proteinExistence type="predicted"/>
<comment type="caution">
    <text evidence="1">The sequence shown here is derived from an EMBL/GenBank/DDBJ whole genome shotgun (WGS) entry which is preliminary data.</text>
</comment>
<gene>
    <name evidence="1" type="ORF">MML48_6g00020284</name>
</gene>